<evidence type="ECO:0000313" key="3">
    <source>
        <dbReference type="Proteomes" id="UP000324748"/>
    </source>
</evidence>
<accession>A0A5B0NGP8</accession>
<feature type="compositionally biased region" description="Low complexity" evidence="1">
    <location>
        <begin position="83"/>
        <end position="94"/>
    </location>
</feature>
<feature type="compositionally biased region" description="Polar residues" evidence="1">
    <location>
        <begin position="22"/>
        <end position="58"/>
    </location>
</feature>
<sequence length="251" mass="26708">MSDCDSDDSTLTSLSTLEKWFQSPTRSRYLEKNQQSSQSRNSTIAPKKVSTSNSTQLIASDPATAKHPAPSRAPKRKTKTVIPSAPSTSSPCATIEQTTLVPSSSSKASEKTMPEKTKPAPESILPKTFSTSNSLKSIASDCAKSPGQYLVPKTQTGTVIPSTPSNSAPCSVIEQTTSVPSSSLKASKKTITKNTTAVTQAENRHSNSSATVKQQPGLVMVKAAQTHTSEDKHSAEFNCINTSFELSFLSH</sequence>
<dbReference type="OrthoDB" id="10343690at2759"/>
<feature type="compositionally biased region" description="Basic and acidic residues" evidence="1">
    <location>
        <begin position="108"/>
        <end position="119"/>
    </location>
</feature>
<gene>
    <name evidence="2" type="ORF">PGT21_019785</name>
</gene>
<evidence type="ECO:0000313" key="2">
    <source>
        <dbReference type="EMBL" id="KAA1087019.1"/>
    </source>
</evidence>
<evidence type="ECO:0000256" key="1">
    <source>
        <dbReference type="SAM" id="MobiDB-lite"/>
    </source>
</evidence>
<dbReference type="AlphaFoldDB" id="A0A5B0NGP8"/>
<keyword evidence="3" id="KW-1185">Reference proteome</keyword>
<name>A0A5B0NGP8_PUCGR</name>
<comment type="caution">
    <text evidence="2">The sequence shown here is derived from an EMBL/GenBank/DDBJ whole genome shotgun (WGS) entry which is preliminary data.</text>
</comment>
<feature type="compositionally biased region" description="Polar residues" evidence="1">
    <location>
        <begin position="95"/>
        <end position="107"/>
    </location>
</feature>
<protein>
    <submittedName>
        <fullName evidence="2">Uncharacterized protein</fullName>
    </submittedName>
</protein>
<proteinExistence type="predicted"/>
<reference evidence="2 3" key="1">
    <citation type="submission" date="2019-05" db="EMBL/GenBank/DDBJ databases">
        <title>Emergence of the Ug99 lineage of the wheat stem rust pathogen through somatic hybridization.</title>
        <authorList>
            <person name="Li F."/>
            <person name="Upadhyaya N.M."/>
            <person name="Sperschneider J."/>
            <person name="Matny O."/>
            <person name="Nguyen-Phuc H."/>
            <person name="Mago R."/>
            <person name="Raley C."/>
            <person name="Miller M.E."/>
            <person name="Silverstein K.A.T."/>
            <person name="Henningsen E."/>
            <person name="Hirsch C.D."/>
            <person name="Visser B."/>
            <person name="Pretorius Z.A."/>
            <person name="Steffenson B.J."/>
            <person name="Schwessinger B."/>
            <person name="Dodds P.N."/>
            <person name="Figueroa M."/>
        </authorList>
    </citation>
    <scope>NUCLEOTIDE SEQUENCE [LARGE SCALE GENOMIC DNA]</scope>
    <source>
        <strain evidence="2">21-0</strain>
    </source>
</reference>
<organism evidence="2 3">
    <name type="scientific">Puccinia graminis f. sp. tritici</name>
    <dbReference type="NCBI Taxonomy" id="56615"/>
    <lineage>
        <taxon>Eukaryota</taxon>
        <taxon>Fungi</taxon>
        <taxon>Dikarya</taxon>
        <taxon>Basidiomycota</taxon>
        <taxon>Pucciniomycotina</taxon>
        <taxon>Pucciniomycetes</taxon>
        <taxon>Pucciniales</taxon>
        <taxon>Pucciniaceae</taxon>
        <taxon>Puccinia</taxon>
    </lineage>
</organism>
<dbReference type="Proteomes" id="UP000324748">
    <property type="component" value="Unassembled WGS sequence"/>
</dbReference>
<feature type="region of interest" description="Disordered" evidence="1">
    <location>
        <begin position="22"/>
        <end position="128"/>
    </location>
</feature>
<dbReference type="EMBL" id="VSWC01000105">
    <property type="protein sequence ID" value="KAA1087019.1"/>
    <property type="molecule type" value="Genomic_DNA"/>
</dbReference>